<protein>
    <submittedName>
        <fullName evidence="9">Iron ABC transporter permease</fullName>
    </submittedName>
</protein>
<dbReference type="CDD" id="cd06550">
    <property type="entry name" value="TM_ABC_iron-siderophores_like"/>
    <property type="match status" value="1"/>
</dbReference>
<feature type="transmembrane region" description="Helical" evidence="8">
    <location>
        <begin position="103"/>
        <end position="124"/>
    </location>
</feature>
<dbReference type="InterPro" id="IPR037294">
    <property type="entry name" value="ABC_BtuC-like"/>
</dbReference>
<reference evidence="9 10" key="1">
    <citation type="submission" date="2024-06" db="EMBL/GenBank/DDBJ databases">
        <title>The Natural Products Discovery Center: Release of the First 8490 Sequenced Strains for Exploring Actinobacteria Biosynthetic Diversity.</title>
        <authorList>
            <person name="Kalkreuter E."/>
            <person name="Kautsar S.A."/>
            <person name="Yang D."/>
            <person name="Bader C.D."/>
            <person name="Teijaro C.N."/>
            <person name="Fluegel L."/>
            <person name="Davis C.M."/>
            <person name="Simpson J.R."/>
            <person name="Lauterbach L."/>
            <person name="Steele A.D."/>
            <person name="Gui C."/>
            <person name="Meng S."/>
            <person name="Li G."/>
            <person name="Viehrig K."/>
            <person name="Ye F."/>
            <person name="Su P."/>
            <person name="Kiefer A.F."/>
            <person name="Nichols A."/>
            <person name="Cepeda A.J."/>
            <person name="Yan W."/>
            <person name="Fan B."/>
            <person name="Jiang Y."/>
            <person name="Adhikari A."/>
            <person name="Zheng C.-J."/>
            <person name="Schuster L."/>
            <person name="Cowan T.M."/>
            <person name="Smanski M.J."/>
            <person name="Chevrette M.G."/>
            <person name="De Carvalho L.P.S."/>
            <person name="Shen B."/>
        </authorList>
    </citation>
    <scope>NUCLEOTIDE SEQUENCE [LARGE SCALE GENOMIC DNA]</scope>
    <source>
        <strain evidence="9 10">NPDC048946</strain>
    </source>
</reference>
<keyword evidence="4" id="KW-1003">Cell membrane</keyword>
<evidence type="ECO:0000256" key="4">
    <source>
        <dbReference type="ARBA" id="ARBA00022475"/>
    </source>
</evidence>
<keyword evidence="3" id="KW-0813">Transport</keyword>
<dbReference type="RefSeq" id="WP_358353733.1">
    <property type="nucleotide sequence ID" value="NZ_JBEZFP010000031.1"/>
</dbReference>
<sequence>MLLAVGIGSVDVPVRDSWRIVVRHLTGGSREGLDPVQDQIVWEYRMPRVLLAALAGAGLAVAGVVLQALVANPLADPYVLGISSGASTGAVLVMTAGSASTGGLGVSAAAFVGAGVATVLVFALGRRGGRLSPLRLVLAGVAIGYLFQAATGYLQLQASPNELRRVMFWLLGSVAGARWDQLEVVAVAVVVLTVLLLLCGRRLNALVTGEEQATALGIDVNRLRVLLLAACALLTGTIIAVTGGVGFVGLLVPHIVRLGFGADHRRVLPLSALTGALYLVAVDLLSRTVDSPNEIPLGIFTAAVGAPVLLWLLRRDGGAGRGV</sequence>
<feature type="transmembrane region" description="Helical" evidence="8">
    <location>
        <begin position="184"/>
        <end position="204"/>
    </location>
</feature>
<evidence type="ECO:0000256" key="8">
    <source>
        <dbReference type="SAM" id="Phobius"/>
    </source>
</evidence>
<evidence type="ECO:0000313" key="9">
    <source>
        <dbReference type="EMBL" id="MEU8134768.1"/>
    </source>
</evidence>
<feature type="transmembrane region" description="Helical" evidence="8">
    <location>
        <begin position="49"/>
        <end position="71"/>
    </location>
</feature>
<evidence type="ECO:0000256" key="1">
    <source>
        <dbReference type="ARBA" id="ARBA00004651"/>
    </source>
</evidence>
<dbReference type="EMBL" id="JBEZFP010000031">
    <property type="protein sequence ID" value="MEU8134768.1"/>
    <property type="molecule type" value="Genomic_DNA"/>
</dbReference>
<keyword evidence="10" id="KW-1185">Reference proteome</keyword>
<dbReference type="SUPFAM" id="SSF81345">
    <property type="entry name" value="ABC transporter involved in vitamin B12 uptake, BtuC"/>
    <property type="match status" value="1"/>
</dbReference>
<comment type="similarity">
    <text evidence="2">Belongs to the binding-protein-dependent transport system permease family. FecCD subfamily.</text>
</comment>
<feature type="transmembrane region" description="Helical" evidence="8">
    <location>
        <begin position="297"/>
        <end position="313"/>
    </location>
</feature>
<dbReference type="Pfam" id="PF01032">
    <property type="entry name" value="FecCD"/>
    <property type="match status" value="1"/>
</dbReference>
<evidence type="ECO:0000313" key="10">
    <source>
        <dbReference type="Proteomes" id="UP001551482"/>
    </source>
</evidence>
<evidence type="ECO:0000256" key="5">
    <source>
        <dbReference type="ARBA" id="ARBA00022692"/>
    </source>
</evidence>
<comment type="subcellular location">
    <subcellularLocation>
        <location evidence="1">Cell membrane</location>
        <topology evidence="1">Multi-pass membrane protein</topology>
    </subcellularLocation>
</comment>
<gene>
    <name evidence="9" type="ORF">AB0C36_14785</name>
</gene>
<evidence type="ECO:0000256" key="6">
    <source>
        <dbReference type="ARBA" id="ARBA00022989"/>
    </source>
</evidence>
<accession>A0ABV3DGA9</accession>
<dbReference type="Proteomes" id="UP001551482">
    <property type="component" value="Unassembled WGS sequence"/>
</dbReference>
<dbReference type="PANTHER" id="PTHR30472:SF67">
    <property type="entry name" value="PERMEASE OF ABC TRANSPORTER-RELATED"/>
    <property type="match status" value="1"/>
</dbReference>
<keyword evidence="6 8" id="KW-1133">Transmembrane helix</keyword>
<comment type="caution">
    <text evidence="9">The sequence shown here is derived from an EMBL/GenBank/DDBJ whole genome shotgun (WGS) entry which is preliminary data.</text>
</comment>
<keyword evidence="7 8" id="KW-0472">Membrane</keyword>
<organism evidence="9 10">
    <name type="scientific">Streptodolium elevatio</name>
    <dbReference type="NCBI Taxonomy" id="3157996"/>
    <lineage>
        <taxon>Bacteria</taxon>
        <taxon>Bacillati</taxon>
        <taxon>Actinomycetota</taxon>
        <taxon>Actinomycetes</taxon>
        <taxon>Kitasatosporales</taxon>
        <taxon>Streptomycetaceae</taxon>
        <taxon>Streptodolium</taxon>
    </lineage>
</organism>
<feature type="transmembrane region" description="Helical" evidence="8">
    <location>
        <begin position="136"/>
        <end position="156"/>
    </location>
</feature>
<dbReference type="Gene3D" id="1.10.3470.10">
    <property type="entry name" value="ABC transporter involved in vitamin B12 uptake, BtuC"/>
    <property type="match status" value="1"/>
</dbReference>
<evidence type="ECO:0000256" key="3">
    <source>
        <dbReference type="ARBA" id="ARBA00022448"/>
    </source>
</evidence>
<dbReference type="PANTHER" id="PTHR30472">
    <property type="entry name" value="FERRIC ENTEROBACTIN TRANSPORT SYSTEM PERMEASE PROTEIN"/>
    <property type="match status" value="1"/>
</dbReference>
<feature type="transmembrane region" description="Helical" evidence="8">
    <location>
        <begin position="225"/>
        <end position="255"/>
    </location>
</feature>
<proteinExistence type="inferred from homology"/>
<evidence type="ECO:0000256" key="7">
    <source>
        <dbReference type="ARBA" id="ARBA00023136"/>
    </source>
</evidence>
<evidence type="ECO:0000256" key="2">
    <source>
        <dbReference type="ARBA" id="ARBA00007935"/>
    </source>
</evidence>
<name>A0ABV3DGA9_9ACTN</name>
<keyword evidence="5 8" id="KW-0812">Transmembrane</keyword>
<dbReference type="InterPro" id="IPR000522">
    <property type="entry name" value="ABC_transptr_permease_BtuC"/>
</dbReference>